<feature type="domain" description="DML1/Misato tubulin" evidence="8">
    <location>
        <begin position="119"/>
        <end position="303"/>
    </location>
</feature>
<comment type="function">
    <text evidence="1">Involved in the partitioning of the mitochondrial organelle and mitochondrial DNA (mtDNA) inheritance.</text>
</comment>
<dbReference type="AlphaFoldDB" id="A0A7H8R6Z0"/>
<evidence type="ECO:0000256" key="5">
    <source>
        <dbReference type="ARBA" id="ARBA00022030"/>
    </source>
</evidence>
<dbReference type="RefSeq" id="XP_035348091.1">
    <property type="nucleotide sequence ID" value="XM_035492198.1"/>
</dbReference>
<evidence type="ECO:0000313" key="10">
    <source>
        <dbReference type="Proteomes" id="UP000509510"/>
    </source>
</evidence>
<dbReference type="GO" id="GO:0007005">
    <property type="term" value="P:mitochondrion organization"/>
    <property type="evidence" value="ECO:0007669"/>
    <property type="project" value="InterPro"/>
</dbReference>
<sequence>MHEIVTLQLGQRSNYIATHFWNLQEAYFTYSDNSEPLINHDVHFRPGIGQDGSETFTPRTVIYDLKGGFGTLRKYNELYEVEEPSGMPQGLWDGNQMVQTQPNIPQSEYQKSLYTGAPPPNLTSQSVRYWSDFNRVYYHPRSIVQLNEYELNSSLMPFENWSSGEDLFGDLDKEHDLLDRDVRPFVEECDQIRAFQLFTGSDDAWGGFAARYMDRLRDEYGKTSIWVWAIEDGARLQRQKQILRMTNTAKTLSSIAPLSTLYCPIVDLPQNLPSYLAVDLQSEWSKSALIASAIETATLPARLRSYRNFESSLMGHGGGTQTIFELQSSVIRSHARRPRWATDEDELNGLDEDAKLDFDLNLTIPQPMRDDTTVFTQSQVYRGEREKPADDDNNSPVGEIGLARKMRLYASKPALTRYSTTLRFPLPDSYPQNLFSGYDAETGVEFLTALSSTSRIGEKLKDLQTVASRVVGVDEREALTNELGELREAYEKSWVSDTDSGDD</sequence>
<dbReference type="GeneID" id="55996557"/>
<evidence type="ECO:0000256" key="2">
    <source>
        <dbReference type="ARBA" id="ARBA00004173"/>
    </source>
</evidence>
<comment type="similarity">
    <text evidence="3">Belongs to the misato family.</text>
</comment>
<dbReference type="SUPFAM" id="SSF52490">
    <property type="entry name" value="Tubulin nucleotide-binding domain-like"/>
    <property type="match status" value="1"/>
</dbReference>
<dbReference type="PANTHER" id="PTHR13391:SF0">
    <property type="entry name" value="PROTEIN MISATO HOMOLOG 1"/>
    <property type="match status" value="1"/>
</dbReference>
<proteinExistence type="inferred from homology"/>
<dbReference type="GO" id="GO:0005739">
    <property type="term" value="C:mitochondrion"/>
    <property type="evidence" value="ECO:0007669"/>
    <property type="project" value="UniProtKB-SubCell"/>
</dbReference>
<evidence type="ECO:0000256" key="3">
    <source>
        <dbReference type="ARBA" id="ARBA00008507"/>
    </source>
</evidence>
<accession>A0A7H8R6Z0</accession>
<dbReference type="EMBL" id="CP055902">
    <property type="protein sequence ID" value="QKX61917.1"/>
    <property type="molecule type" value="Genomic_DNA"/>
</dbReference>
<gene>
    <name evidence="9" type="ORF">TRUGW13939_09073</name>
</gene>
<evidence type="ECO:0000259" key="8">
    <source>
        <dbReference type="Pfam" id="PF14881"/>
    </source>
</evidence>
<dbReference type="Pfam" id="PF14881">
    <property type="entry name" value="Tubulin_3"/>
    <property type="match status" value="1"/>
</dbReference>
<keyword evidence="6" id="KW-0496">Mitochondrion</keyword>
<dbReference type="InterPro" id="IPR036525">
    <property type="entry name" value="Tubulin/FtsZ_GTPase_sf"/>
</dbReference>
<name>A0A7H8R6Z0_TALRU</name>
<organism evidence="9 10">
    <name type="scientific">Talaromyces rugulosus</name>
    <name type="common">Penicillium rugulosum</name>
    <dbReference type="NCBI Taxonomy" id="121627"/>
    <lineage>
        <taxon>Eukaryota</taxon>
        <taxon>Fungi</taxon>
        <taxon>Dikarya</taxon>
        <taxon>Ascomycota</taxon>
        <taxon>Pezizomycotina</taxon>
        <taxon>Eurotiomycetes</taxon>
        <taxon>Eurotiomycetidae</taxon>
        <taxon>Eurotiales</taxon>
        <taxon>Trichocomaceae</taxon>
        <taxon>Talaromyces</taxon>
        <taxon>Talaromyces sect. Islandici</taxon>
    </lineage>
</organism>
<keyword evidence="10" id="KW-1185">Reference proteome</keyword>
<feature type="domain" description="Misato Segment II tubulin-like" evidence="7">
    <location>
        <begin position="2"/>
        <end position="114"/>
    </location>
</feature>
<evidence type="ECO:0000259" key="7">
    <source>
        <dbReference type="Pfam" id="PF10644"/>
    </source>
</evidence>
<dbReference type="InterPro" id="IPR049942">
    <property type="entry name" value="DML1/Misato"/>
</dbReference>
<comment type="subcellular location">
    <subcellularLocation>
        <location evidence="2">Mitochondrion</location>
    </subcellularLocation>
</comment>
<dbReference type="OrthoDB" id="271881at2759"/>
<evidence type="ECO:0000256" key="1">
    <source>
        <dbReference type="ARBA" id="ARBA00003757"/>
    </source>
</evidence>
<dbReference type="KEGG" id="trg:TRUGW13939_09073"/>
<dbReference type="Gene3D" id="3.40.50.1440">
    <property type="entry name" value="Tubulin/FtsZ, GTPase domain"/>
    <property type="match status" value="1"/>
</dbReference>
<reference evidence="10" key="1">
    <citation type="submission" date="2020-06" db="EMBL/GenBank/DDBJ databases">
        <title>A chromosome-scale genome assembly of Talaromyces rugulosus W13939.</title>
        <authorList>
            <person name="Wang B."/>
            <person name="Guo L."/>
            <person name="Ye K."/>
            <person name="Wang L."/>
        </authorList>
    </citation>
    <scope>NUCLEOTIDE SEQUENCE [LARGE SCALE GENOMIC DNA]</scope>
    <source>
        <strain evidence="10">W13939</strain>
    </source>
</reference>
<dbReference type="Pfam" id="PF10644">
    <property type="entry name" value="Misat_Tub_SegII"/>
    <property type="match status" value="1"/>
</dbReference>
<dbReference type="PANTHER" id="PTHR13391">
    <property type="entry name" value="MITOCHONDRIAL DISTRIBUTION REGULATOR MISATO"/>
    <property type="match status" value="1"/>
</dbReference>
<dbReference type="InterPro" id="IPR029209">
    <property type="entry name" value="DML1/Misato_tubulin"/>
</dbReference>
<evidence type="ECO:0000256" key="4">
    <source>
        <dbReference type="ARBA" id="ARBA00014097"/>
    </source>
</evidence>
<evidence type="ECO:0000313" key="9">
    <source>
        <dbReference type="EMBL" id="QKX61917.1"/>
    </source>
</evidence>
<evidence type="ECO:0000256" key="6">
    <source>
        <dbReference type="ARBA" id="ARBA00023128"/>
    </source>
</evidence>
<dbReference type="InterPro" id="IPR019605">
    <property type="entry name" value="Misato_II_tubulin-like"/>
</dbReference>
<protein>
    <recommendedName>
        <fullName evidence="4">Protein DML1</fullName>
    </recommendedName>
    <alternativeName>
        <fullName evidence="5">Protein dml1</fullName>
    </alternativeName>
</protein>
<dbReference type="CDD" id="cd06060">
    <property type="entry name" value="misato"/>
    <property type="match status" value="1"/>
</dbReference>
<dbReference type="Proteomes" id="UP000509510">
    <property type="component" value="Chromosome V"/>
</dbReference>